<dbReference type="GO" id="GO:0003872">
    <property type="term" value="F:6-phosphofructokinase activity"/>
    <property type="evidence" value="ECO:0007669"/>
    <property type="project" value="TreeGrafter"/>
</dbReference>
<name>A0A327WYE2_9GAMM</name>
<evidence type="ECO:0000256" key="4">
    <source>
        <dbReference type="ARBA" id="ARBA00022777"/>
    </source>
</evidence>
<evidence type="ECO:0000256" key="5">
    <source>
        <dbReference type="ARBA" id="ARBA00022840"/>
    </source>
</evidence>
<dbReference type="RefSeq" id="WP_111569257.1">
    <property type="nucleotide sequence ID" value="NZ_PIPK01000005.1"/>
</dbReference>
<evidence type="ECO:0000256" key="2">
    <source>
        <dbReference type="ARBA" id="ARBA00022679"/>
    </source>
</evidence>
<dbReference type="InterPro" id="IPR017583">
    <property type="entry name" value="Tagatose/fructose_Pkinase"/>
</dbReference>
<dbReference type="PROSITE" id="PS00583">
    <property type="entry name" value="PFKB_KINASES_1"/>
    <property type="match status" value="1"/>
</dbReference>
<dbReference type="Gene3D" id="3.40.1190.20">
    <property type="match status" value="1"/>
</dbReference>
<reference evidence="9 11" key="1">
    <citation type="journal article" date="2018" name="Front. Microbiol.">
        <title>Genome-Based Analysis Reveals the Taxonomy and Diversity of the Family Idiomarinaceae.</title>
        <authorList>
            <person name="Liu Y."/>
            <person name="Lai Q."/>
            <person name="Shao Z."/>
        </authorList>
    </citation>
    <scope>NUCLEOTIDE SEQUENCE [LARGE SCALE GENOMIC DNA]</scope>
    <source>
        <strain evidence="9 11">CF12-14</strain>
    </source>
</reference>
<comment type="caution">
    <text evidence="8">The sequence shown here is derived from an EMBL/GenBank/DDBJ whole genome shotgun (WGS) entry which is preliminary data.</text>
</comment>
<evidence type="ECO:0000256" key="1">
    <source>
        <dbReference type="ARBA" id="ARBA00010688"/>
    </source>
</evidence>
<dbReference type="EMBL" id="PIPK01000005">
    <property type="protein sequence ID" value="RUO24763.1"/>
    <property type="molecule type" value="Genomic_DNA"/>
</dbReference>
<accession>A0A327WYE2</accession>
<evidence type="ECO:0000313" key="8">
    <source>
        <dbReference type="EMBL" id="RAJ98422.1"/>
    </source>
</evidence>
<evidence type="ECO:0000313" key="9">
    <source>
        <dbReference type="EMBL" id="RUO24763.1"/>
    </source>
</evidence>
<dbReference type="Proteomes" id="UP000249203">
    <property type="component" value="Unassembled WGS sequence"/>
</dbReference>
<evidence type="ECO:0000256" key="6">
    <source>
        <dbReference type="PIRNR" id="PIRNR000535"/>
    </source>
</evidence>
<keyword evidence="5" id="KW-0067">ATP-binding</keyword>
<dbReference type="InterPro" id="IPR029056">
    <property type="entry name" value="Ribokinase-like"/>
</dbReference>
<dbReference type="InterPro" id="IPR002173">
    <property type="entry name" value="Carboh/pur_kinase_PfkB_CS"/>
</dbReference>
<dbReference type="PANTHER" id="PTHR46566:SF2">
    <property type="entry name" value="ATP-DEPENDENT 6-PHOSPHOFRUCTOKINASE ISOZYME 2"/>
    <property type="match status" value="1"/>
</dbReference>
<dbReference type="CDD" id="cd01164">
    <property type="entry name" value="FruK_PfkB_like"/>
    <property type="match status" value="1"/>
</dbReference>
<comment type="similarity">
    <text evidence="1 6">Belongs to the carbohydrate kinase PfkB family.</text>
</comment>
<evidence type="ECO:0000313" key="11">
    <source>
        <dbReference type="Proteomes" id="UP000287865"/>
    </source>
</evidence>
<feature type="domain" description="Carbohydrate kinase PfkB" evidence="7">
    <location>
        <begin position="19"/>
        <end position="298"/>
    </location>
</feature>
<dbReference type="Proteomes" id="UP000287865">
    <property type="component" value="Unassembled WGS sequence"/>
</dbReference>
<reference evidence="8 10" key="2">
    <citation type="submission" date="2018-06" db="EMBL/GenBank/DDBJ databases">
        <title>Genomic Encyclopedia of Type Strains, Phase III (KMG-III): the genomes of soil and plant-associated and newly described type strains.</title>
        <authorList>
            <person name="Whitman W."/>
        </authorList>
    </citation>
    <scope>NUCLEOTIDE SEQUENCE [LARGE SCALE GENOMIC DNA]</scope>
    <source>
        <strain evidence="8 10">CGMCC 1.15366</strain>
    </source>
</reference>
<dbReference type="InterPro" id="IPR011611">
    <property type="entry name" value="PfkB_dom"/>
</dbReference>
<proteinExistence type="inferred from homology"/>
<keyword evidence="11" id="KW-1185">Reference proteome</keyword>
<protein>
    <recommendedName>
        <fullName evidence="6">Phosphofructokinase</fullName>
    </recommendedName>
</protein>
<gene>
    <name evidence="8" type="ORF">B0I24_105175</name>
    <name evidence="9" type="ORF">CWE07_06880</name>
</gene>
<evidence type="ECO:0000256" key="3">
    <source>
        <dbReference type="ARBA" id="ARBA00022741"/>
    </source>
</evidence>
<dbReference type="GO" id="GO:0005829">
    <property type="term" value="C:cytosol"/>
    <property type="evidence" value="ECO:0007669"/>
    <property type="project" value="TreeGrafter"/>
</dbReference>
<dbReference type="NCBIfam" id="TIGR03168">
    <property type="entry name" value="1-PFK"/>
    <property type="match status" value="1"/>
</dbReference>
<dbReference type="EMBL" id="QLMD01000005">
    <property type="protein sequence ID" value="RAJ98422.1"/>
    <property type="molecule type" value="Genomic_DNA"/>
</dbReference>
<keyword evidence="2 6" id="KW-0808">Transferase</keyword>
<dbReference type="OrthoDB" id="9801219at2"/>
<evidence type="ECO:0000259" key="7">
    <source>
        <dbReference type="Pfam" id="PF00294"/>
    </source>
</evidence>
<dbReference type="GO" id="GO:0005524">
    <property type="term" value="F:ATP binding"/>
    <property type="evidence" value="ECO:0007669"/>
    <property type="project" value="UniProtKB-KW"/>
</dbReference>
<organism evidence="8 10">
    <name type="scientific">Aliidiomarina maris</name>
    <dbReference type="NCBI Taxonomy" id="531312"/>
    <lineage>
        <taxon>Bacteria</taxon>
        <taxon>Pseudomonadati</taxon>
        <taxon>Pseudomonadota</taxon>
        <taxon>Gammaproteobacteria</taxon>
        <taxon>Alteromonadales</taxon>
        <taxon>Idiomarinaceae</taxon>
        <taxon>Aliidiomarina</taxon>
    </lineage>
</organism>
<dbReference type="PANTHER" id="PTHR46566">
    <property type="entry name" value="1-PHOSPHOFRUCTOKINASE-RELATED"/>
    <property type="match status" value="1"/>
</dbReference>
<dbReference type="Pfam" id="PF00294">
    <property type="entry name" value="PfkB"/>
    <property type="match status" value="1"/>
</dbReference>
<sequence>MPNQRCYQVVTFTMNPALDLFGRTEHIFDDSKSRCIQTALLPGGGGLNVARNVRRMGSDSFAIFPSGGPNGRYLEQLLKDEQQPYQAIAIDQHTRQNLGITDVGRGVMHHFVFPGPRLSRSELAACVAAICQQHAPWLVLSGSLGEGVEADFYAKIIARVRQQGTRVLLDTSGVALQGSLYQGAYLAKLNRKEFASLGYPEDASVAELAEQMQDLVAKGAVEVLIVTLNRGGAVLVQRDSQPVYVSAPAVHIVSHVGAGDSFMSALAHQLNQGAPLVQAFRYGVAAALVTVQCEGNQLEDLDWLERAYTEVVETPF</sequence>
<dbReference type="SUPFAM" id="SSF53613">
    <property type="entry name" value="Ribokinase-like"/>
    <property type="match status" value="1"/>
</dbReference>
<keyword evidence="4 8" id="KW-0418">Kinase</keyword>
<dbReference type="PIRSF" id="PIRSF000535">
    <property type="entry name" value="1PFK/6PFK/LacC"/>
    <property type="match status" value="1"/>
</dbReference>
<dbReference type="AlphaFoldDB" id="A0A327WYE2"/>
<evidence type="ECO:0000313" key="10">
    <source>
        <dbReference type="Proteomes" id="UP000249203"/>
    </source>
</evidence>
<keyword evidence="3" id="KW-0547">Nucleotide-binding</keyword>